<dbReference type="RefSeq" id="WP_409653490.1">
    <property type="nucleotide sequence ID" value="NZ_JBKBUW010000001.1"/>
</dbReference>
<reference evidence="6" key="1">
    <citation type="journal article" date="2020" name="mSystems">
        <title>Genome- and Community-Level Interaction Insights into Carbon Utilization and Element Cycling Functions of Hydrothermarchaeota in Hydrothermal Sediment.</title>
        <authorList>
            <person name="Zhou Z."/>
            <person name="Liu Y."/>
            <person name="Xu W."/>
            <person name="Pan J."/>
            <person name="Luo Z.H."/>
            <person name="Li M."/>
        </authorList>
    </citation>
    <scope>NUCLEOTIDE SEQUENCE [LARGE SCALE GENOMIC DNA]</scope>
    <source>
        <strain evidence="6">SpSt-524</strain>
    </source>
</reference>
<organism evidence="6">
    <name type="scientific">Meiothermus ruber</name>
    <dbReference type="NCBI Taxonomy" id="277"/>
    <lineage>
        <taxon>Bacteria</taxon>
        <taxon>Thermotogati</taxon>
        <taxon>Deinococcota</taxon>
        <taxon>Deinococci</taxon>
        <taxon>Thermales</taxon>
        <taxon>Thermaceae</taxon>
        <taxon>Meiothermus</taxon>
    </lineage>
</organism>
<evidence type="ECO:0000259" key="5">
    <source>
        <dbReference type="Pfam" id="PF05193"/>
    </source>
</evidence>
<dbReference type="PANTHER" id="PTHR11851:SF49">
    <property type="entry name" value="MITOCHONDRIAL-PROCESSING PEPTIDASE SUBUNIT ALPHA"/>
    <property type="match status" value="1"/>
</dbReference>
<dbReference type="InterPro" id="IPR007863">
    <property type="entry name" value="Peptidase_M16_C"/>
</dbReference>
<sequence>MVKKLVWLLLLVLLLPGALAQQLREQIRKYTLENGLRVLMVPDKTAPVIHFNLMFDVGGVDEAPGLGGIAHMVEHMAFKGTPSIGSLDWPREKAALEAIDKARAELDRAIASRASQGEIERLTAAFNQAREEAKKLALPNAIDQLFTNNGEQGLNASTGYDRTDYRVSLPSNRLELYLRVYADVLLNAVFRSFYEEADVVLEERRQRSENDPNGALSEAFLRAAFQVHPYGRPLIGSREEIQGYRVDKAMEFWKTHYHPNRAVLVLVGDVEPERDIQLVRRYMGAVPRGPERPNLNIPAEPPQTAERRTSIEYNAQPSLLIGFHKPTYPNREAYVMDVIDSILTEGRTSRLFRRLVIQEQAALNVSSSSASPGFRYPNLFTISAQPRAPRTTQDLERLIYEELERLKNEPVSPQELQKVRNQTRAAYLRVLQGGPGLAQALAFYELFFGGYQRIFEEEAIYNTITAEEIQQAARKYFTPQNRTVATLISRGGSR</sequence>
<feature type="chain" id="PRO_5027586958" evidence="3">
    <location>
        <begin position="21"/>
        <end position="494"/>
    </location>
</feature>
<dbReference type="PROSITE" id="PS00143">
    <property type="entry name" value="INSULINASE"/>
    <property type="match status" value="1"/>
</dbReference>
<dbReference type="InterPro" id="IPR001431">
    <property type="entry name" value="Pept_M16_Zn_BS"/>
</dbReference>
<dbReference type="PANTHER" id="PTHR11851">
    <property type="entry name" value="METALLOPROTEASE"/>
    <property type="match status" value="1"/>
</dbReference>
<feature type="signal peptide" evidence="3">
    <location>
        <begin position="1"/>
        <end position="20"/>
    </location>
</feature>
<dbReference type="InterPro" id="IPR050361">
    <property type="entry name" value="MPP/UQCRC_Complex"/>
</dbReference>
<name>A0A7C3DLS3_MEIRU</name>
<feature type="domain" description="Peptidase M16 N-terminal" evidence="4">
    <location>
        <begin position="140"/>
        <end position="236"/>
    </location>
</feature>
<feature type="domain" description="Peptidase M16 C-terminal" evidence="5">
    <location>
        <begin position="247"/>
        <end position="422"/>
    </location>
</feature>
<feature type="domain" description="Peptidase M16 N-terminal" evidence="4">
    <location>
        <begin position="37"/>
        <end position="83"/>
    </location>
</feature>
<dbReference type="Pfam" id="PF05193">
    <property type="entry name" value="Peptidase_M16_C"/>
    <property type="match status" value="1"/>
</dbReference>
<evidence type="ECO:0000256" key="2">
    <source>
        <dbReference type="RuleBase" id="RU004447"/>
    </source>
</evidence>
<evidence type="ECO:0000256" key="1">
    <source>
        <dbReference type="ARBA" id="ARBA00007261"/>
    </source>
</evidence>
<dbReference type="GO" id="GO:0006508">
    <property type="term" value="P:proteolysis"/>
    <property type="evidence" value="ECO:0007669"/>
    <property type="project" value="InterPro"/>
</dbReference>
<dbReference type="InterPro" id="IPR011249">
    <property type="entry name" value="Metalloenz_LuxS/M16"/>
</dbReference>
<proteinExistence type="inferred from homology"/>
<dbReference type="EMBL" id="DSWI01000032">
    <property type="protein sequence ID" value="HFG21651.1"/>
    <property type="molecule type" value="Genomic_DNA"/>
</dbReference>
<evidence type="ECO:0000256" key="3">
    <source>
        <dbReference type="SAM" id="SignalP"/>
    </source>
</evidence>
<comment type="similarity">
    <text evidence="1 2">Belongs to the peptidase M16 family.</text>
</comment>
<gene>
    <name evidence="6" type="ORF">ENS82_13235</name>
</gene>
<dbReference type="InterPro" id="IPR011765">
    <property type="entry name" value="Pept_M16_N"/>
</dbReference>
<dbReference type="GO" id="GO:0004222">
    <property type="term" value="F:metalloendopeptidase activity"/>
    <property type="evidence" value="ECO:0007669"/>
    <property type="project" value="InterPro"/>
</dbReference>
<evidence type="ECO:0000313" key="6">
    <source>
        <dbReference type="EMBL" id="HFG21651.1"/>
    </source>
</evidence>
<protein>
    <submittedName>
        <fullName evidence="6">Insulinase family protein</fullName>
    </submittedName>
</protein>
<evidence type="ECO:0000259" key="4">
    <source>
        <dbReference type="Pfam" id="PF00675"/>
    </source>
</evidence>
<dbReference type="SUPFAM" id="SSF63411">
    <property type="entry name" value="LuxS/MPP-like metallohydrolase"/>
    <property type="match status" value="2"/>
</dbReference>
<keyword evidence="3" id="KW-0732">Signal</keyword>
<dbReference type="Gene3D" id="3.30.830.10">
    <property type="entry name" value="Metalloenzyme, LuxS/M16 peptidase-like"/>
    <property type="match status" value="2"/>
</dbReference>
<dbReference type="GO" id="GO:0046872">
    <property type="term" value="F:metal ion binding"/>
    <property type="evidence" value="ECO:0007669"/>
    <property type="project" value="InterPro"/>
</dbReference>
<dbReference type="Pfam" id="PF00675">
    <property type="entry name" value="Peptidase_M16"/>
    <property type="match status" value="2"/>
</dbReference>
<comment type="caution">
    <text evidence="6">The sequence shown here is derived from an EMBL/GenBank/DDBJ whole genome shotgun (WGS) entry which is preliminary data.</text>
</comment>
<dbReference type="AlphaFoldDB" id="A0A7C3DLS3"/>
<accession>A0A7C3DLS3</accession>